<evidence type="ECO:0000256" key="3">
    <source>
        <dbReference type="ARBA" id="ARBA00022741"/>
    </source>
</evidence>
<organism evidence="10 11">
    <name type="scientific">Babesia gibsoni</name>
    <dbReference type="NCBI Taxonomy" id="33632"/>
    <lineage>
        <taxon>Eukaryota</taxon>
        <taxon>Sar</taxon>
        <taxon>Alveolata</taxon>
        <taxon>Apicomplexa</taxon>
        <taxon>Aconoidasida</taxon>
        <taxon>Piroplasmida</taxon>
        <taxon>Babesiidae</taxon>
        <taxon>Babesia</taxon>
    </lineage>
</organism>
<comment type="similarity">
    <text evidence="2">Belongs to the GTP-binding SRP family.</text>
</comment>
<dbReference type="GO" id="GO:0006614">
    <property type="term" value="P:SRP-dependent cotranslational protein targeting to membrane"/>
    <property type="evidence" value="ECO:0007669"/>
    <property type="project" value="InterPro"/>
</dbReference>
<name>A0AAD8PG20_BABGI</name>
<feature type="region of interest" description="Disordered" evidence="8">
    <location>
        <begin position="134"/>
        <end position="210"/>
    </location>
</feature>
<evidence type="ECO:0000256" key="8">
    <source>
        <dbReference type="SAM" id="MobiDB-lite"/>
    </source>
</evidence>
<dbReference type="InterPro" id="IPR000897">
    <property type="entry name" value="SRP54_GTPase_dom"/>
</dbReference>
<keyword evidence="4" id="KW-0256">Endoplasmic reticulum</keyword>
<evidence type="ECO:0000313" key="11">
    <source>
        <dbReference type="Proteomes" id="UP001230268"/>
    </source>
</evidence>
<evidence type="ECO:0000259" key="9">
    <source>
        <dbReference type="PROSITE" id="PS00300"/>
    </source>
</evidence>
<keyword evidence="11" id="KW-1185">Reference proteome</keyword>
<dbReference type="PANTHER" id="PTHR43134:SF1">
    <property type="entry name" value="SIGNAL RECOGNITION PARTICLE RECEPTOR SUBUNIT ALPHA"/>
    <property type="match status" value="1"/>
</dbReference>
<feature type="compositionally biased region" description="Basic and acidic residues" evidence="8">
    <location>
        <begin position="173"/>
        <end position="202"/>
    </location>
</feature>
<dbReference type="GO" id="GO:0006886">
    <property type="term" value="P:intracellular protein transport"/>
    <property type="evidence" value="ECO:0007669"/>
    <property type="project" value="InterPro"/>
</dbReference>
<dbReference type="InterPro" id="IPR013822">
    <property type="entry name" value="Signal_recog_particl_SRP54_hlx"/>
</dbReference>
<dbReference type="FunFam" id="3.40.50.300:FF:000188">
    <property type="entry name" value="signal recognition particle receptor subunit alpha"/>
    <property type="match status" value="1"/>
</dbReference>
<dbReference type="InterPro" id="IPR027417">
    <property type="entry name" value="P-loop_NTPase"/>
</dbReference>
<dbReference type="InterPro" id="IPR007222">
    <property type="entry name" value="Sig_recog_particle_rcpt_asu_N"/>
</dbReference>
<dbReference type="EMBL" id="JAVEPI010000001">
    <property type="protein sequence ID" value="KAK1444692.1"/>
    <property type="molecule type" value="Genomic_DNA"/>
</dbReference>
<reference evidence="10" key="1">
    <citation type="submission" date="2023-08" db="EMBL/GenBank/DDBJ databases">
        <title>Draft sequence of the Babesia gibsoni genome.</title>
        <authorList>
            <person name="Yamagishi J.Y."/>
            <person name="Xuan X.X."/>
        </authorList>
    </citation>
    <scope>NUCLEOTIDE SEQUENCE</scope>
    <source>
        <strain evidence="10">Azabu</strain>
    </source>
</reference>
<comment type="subcellular location">
    <subcellularLocation>
        <location evidence="1">Endoplasmic reticulum membrane</location>
        <topology evidence="1">Peripheral membrane protein</topology>
        <orientation evidence="1">Cytoplasmic side</orientation>
    </subcellularLocation>
</comment>
<dbReference type="InterPro" id="IPR036225">
    <property type="entry name" value="SRP/SRP_N"/>
</dbReference>
<dbReference type="PROSITE" id="PS00300">
    <property type="entry name" value="SRP54"/>
    <property type="match status" value="1"/>
</dbReference>
<dbReference type="InterPro" id="IPR003593">
    <property type="entry name" value="AAA+_ATPase"/>
</dbReference>
<dbReference type="SMART" id="SM00963">
    <property type="entry name" value="SRP54_N"/>
    <property type="match status" value="1"/>
</dbReference>
<dbReference type="SMART" id="SM00382">
    <property type="entry name" value="AAA"/>
    <property type="match status" value="1"/>
</dbReference>
<dbReference type="GO" id="GO:0005785">
    <property type="term" value="C:signal recognition particle receptor complex"/>
    <property type="evidence" value="ECO:0007669"/>
    <property type="project" value="InterPro"/>
</dbReference>
<evidence type="ECO:0000256" key="6">
    <source>
        <dbReference type="ARBA" id="ARBA00023136"/>
    </source>
</evidence>
<dbReference type="PANTHER" id="PTHR43134">
    <property type="entry name" value="SIGNAL RECOGNITION PARTICLE RECEPTOR SUBUNIT ALPHA"/>
    <property type="match status" value="1"/>
</dbReference>
<dbReference type="Gene3D" id="3.40.50.300">
    <property type="entry name" value="P-loop containing nucleotide triphosphate hydrolases"/>
    <property type="match status" value="1"/>
</dbReference>
<evidence type="ECO:0000256" key="2">
    <source>
        <dbReference type="ARBA" id="ARBA00008531"/>
    </source>
</evidence>
<dbReference type="InterPro" id="IPR042101">
    <property type="entry name" value="SRP54_N_sf"/>
</dbReference>
<dbReference type="InterPro" id="IPR011012">
    <property type="entry name" value="Longin-like_dom_sf"/>
</dbReference>
<proteinExistence type="inferred from homology"/>
<keyword evidence="5" id="KW-0342">GTP-binding</keyword>
<feature type="domain" description="SRP54-type proteins GTP-binding" evidence="9">
    <location>
        <begin position="534"/>
        <end position="547"/>
    </location>
</feature>
<dbReference type="GO" id="GO:0005047">
    <property type="term" value="F:signal recognition particle binding"/>
    <property type="evidence" value="ECO:0007669"/>
    <property type="project" value="InterPro"/>
</dbReference>
<dbReference type="SMART" id="SM00962">
    <property type="entry name" value="SRP54"/>
    <property type="match status" value="1"/>
</dbReference>
<dbReference type="CDD" id="cd17876">
    <property type="entry name" value="SRalpha_C"/>
    <property type="match status" value="1"/>
</dbReference>
<dbReference type="Pfam" id="PF02881">
    <property type="entry name" value="SRP54_N"/>
    <property type="match status" value="1"/>
</dbReference>
<dbReference type="GO" id="GO:0003924">
    <property type="term" value="F:GTPase activity"/>
    <property type="evidence" value="ECO:0007669"/>
    <property type="project" value="InterPro"/>
</dbReference>
<sequence>MIDFAAAVSHGGIVLWSHQFDHDFGGGDGRRTRELLNKLIKTVILEERGVDQHATVDGVNFKWNVMHPIGATMYVMYQGIQNIQSLNDLLLTTSDLFFKKVKKHHGVNYDWVTESIDFNFDEDFSSVLYGLSVSSSKSSPPTDAATQPNRHGTKGESTKKHEKTKRTWNIKDTVSKQDMDELDFSTDKDKEPRTDVTTRGVDDVPDENSSGGNKLLRFYRSAKGKIASILPFGGDASRSKDAADKGTSGLLDSFSNLVLKYAGNMVLDEAAIADPLKELRMRLNSKNVASDISTMICDSVSAGLVGMKTEALTSVAATVRQAVEDSVRRILTPKEPINLIQNITEANAKGDIYSVLFLGVNGVGKSTSLAKVAYLLKCNGFKVLLIACDTFRSGAVEQLKIHSEKLGVELFERGYGRDPAAICNEGMKYGRANDFNVVLVDTAGRMQDNEPLMAALSKLVQVNNPDLLLFVGEALVGNDAVDQLRKFNNAIQRISESNPDMAHRKIDGIILTKFDTVDDKVGAALSMCYITGQPIVFVGTGQTYINLSKLEIKDVVAALTK</sequence>
<accession>A0AAD8PG20</accession>
<evidence type="ECO:0000256" key="4">
    <source>
        <dbReference type="ARBA" id="ARBA00022824"/>
    </source>
</evidence>
<evidence type="ECO:0000256" key="5">
    <source>
        <dbReference type="ARBA" id="ARBA00023134"/>
    </source>
</evidence>
<keyword evidence="3" id="KW-0547">Nucleotide-binding</keyword>
<comment type="caution">
    <text evidence="10">The sequence shown here is derived from an EMBL/GenBank/DDBJ whole genome shotgun (WGS) entry which is preliminary data.</text>
</comment>
<dbReference type="SUPFAM" id="SSF64356">
    <property type="entry name" value="SNARE-like"/>
    <property type="match status" value="1"/>
</dbReference>
<protein>
    <submittedName>
        <fullName evidence="10">Signal recognition particle receptor subunit alpha</fullName>
    </submittedName>
</protein>
<gene>
    <name evidence="10" type="ORF">BgAZ_105980</name>
</gene>
<dbReference type="Gene3D" id="1.20.120.140">
    <property type="entry name" value="Signal recognition particle SRP54, nucleotide-binding domain"/>
    <property type="match status" value="1"/>
</dbReference>
<feature type="compositionally biased region" description="Polar residues" evidence="8">
    <location>
        <begin position="140"/>
        <end position="150"/>
    </location>
</feature>
<dbReference type="SUPFAM" id="SSF52540">
    <property type="entry name" value="P-loop containing nucleoside triphosphate hydrolases"/>
    <property type="match status" value="1"/>
</dbReference>
<evidence type="ECO:0000313" key="10">
    <source>
        <dbReference type="EMBL" id="KAK1444692.1"/>
    </source>
</evidence>
<dbReference type="AlphaFoldDB" id="A0AAD8PG20"/>
<keyword evidence="7 10" id="KW-0675">Receptor</keyword>
<dbReference type="Proteomes" id="UP001230268">
    <property type="component" value="Unassembled WGS sequence"/>
</dbReference>
<dbReference type="Gene3D" id="3.30.450.60">
    <property type="match status" value="1"/>
</dbReference>
<dbReference type="Pfam" id="PF00448">
    <property type="entry name" value="SRP54"/>
    <property type="match status" value="1"/>
</dbReference>
<evidence type="ECO:0000256" key="1">
    <source>
        <dbReference type="ARBA" id="ARBA00004397"/>
    </source>
</evidence>
<dbReference type="Pfam" id="PF04086">
    <property type="entry name" value="SRP-alpha_N"/>
    <property type="match status" value="1"/>
</dbReference>
<dbReference type="GO" id="GO:0005525">
    <property type="term" value="F:GTP binding"/>
    <property type="evidence" value="ECO:0007669"/>
    <property type="project" value="UniProtKB-KW"/>
</dbReference>
<keyword evidence="6" id="KW-0472">Membrane</keyword>
<dbReference type="SUPFAM" id="SSF47364">
    <property type="entry name" value="Domain of the SRP/SRP receptor G-proteins"/>
    <property type="match status" value="1"/>
</dbReference>
<evidence type="ECO:0000256" key="7">
    <source>
        <dbReference type="ARBA" id="ARBA00023170"/>
    </source>
</evidence>
<dbReference type="CDD" id="cd14826">
    <property type="entry name" value="SR_alpha_SRX"/>
    <property type="match status" value="1"/>
</dbReference>